<dbReference type="Pfam" id="PF13377">
    <property type="entry name" value="Peripla_BP_3"/>
    <property type="match status" value="1"/>
</dbReference>
<keyword evidence="6" id="KW-1185">Reference proteome</keyword>
<dbReference type="InterPro" id="IPR046335">
    <property type="entry name" value="LacI/GalR-like_sensor"/>
</dbReference>
<dbReference type="Gene3D" id="1.10.260.40">
    <property type="entry name" value="lambda repressor-like DNA-binding domains"/>
    <property type="match status" value="1"/>
</dbReference>
<dbReference type="CDD" id="cd01392">
    <property type="entry name" value="HTH_LacI"/>
    <property type="match status" value="1"/>
</dbReference>
<dbReference type="SMART" id="SM00354">
    <property type="entry name" value="HTH_LACI"/>
    <property type="match status" value="1"/>
</dbReference>
<dbReference type="Gene3D" id="3.40.50.2300">
    <property type="match status" value="2"/>
</dbReference>
<reference evidence="5 6" key="1">
    <citation type="submission" date="2021-04" db="EMBL/GenBank/DDBJ databases">
        <title>Ruania sp. nov., isolated from sandy soil of mangrove forest.</title>
        <authorList>
            <person name="Ge X."/>
            <person name="Huang R."/>
            <person name="Liu W."/>
        </authorList>
    </citation>
    <scope>NUCLEOTIDE SEQUENCE [LARGE SCALE GENOMIC DNA]</scope>
    <source>
        <strain evidence="5 6">N2-46</strain>
    </source>
</reference>
<dbReference type="InterPro" id="IPR028082">
    <property type="entry name" value="Peripla_BP_I"/>
</dbReference>
<protein>
    <submittedName>
        <fullName evidence="5">LacI family DNA-binding transcriptional regulator</fullName>
    </submittedName>
</protein>
<organism evidence="5 6">
    <name type="scientific">Occultella gossypii</name>
    <dbReference type="NCBI Taxonomy" id="2800820"/>
    <lineage>
        <taxon>Bacteria</taxon>
        <taxon>Bacillati</taxon>
        <taxon>Actinomycetota</taxon>
        <taxon>Actinomycetes</taxon>
        <taxon>Micrococcales</taxon>
        <taxon>Ruaniaceae</taxon>
        <taxon>Occultella</taxon>
    </lineage>
</organism>
<accession>A0ABS7S761</accession>
<dbReference type="InterPro" id="IPR000843">
    <property type="entry name" value="HTH_LacI"/>
</dbReference>
<evidence type="ECO:0000313" key="5">
    <source>
        <dbReference type="EMBL" id="MBZ2196187.1"/>
    </source>
</evidence>
<name>A0ABS7S761_9MICO</name>
<proteinExistence type="predicted"/>
<feature type="domain" description="HTH lacI-type" evidence="4">
    <location>
        <begin position="16"/>
        <end position="70"/>
    </location>
</feature>
<evidence type="ECO:0000256" key="2">
    <source>
        <dbReference type="ARBA" id="ARBA00023125"/>
    </source>
</evidence>
<dbReference type="InterPro" id="IPR010982">
    <property type="entry name" value="Lambda_DNA-bd_dom_sf"/>
</dbReference>
<dbReference type="Pfam" id="PF00356">
    <property type="entry name" value="LacI"/>
    <property type="match status" value="1"/>
</dbReference>
<dbReference type="CDD" id="cd06267">
    <property type="entry name" value="PBP1_LacI_sugar_binding-like"/>
    <property type="match status" value="1"/>
</dbReference>
<keyword evidence="1" id="KW-0805">Transcription regulation</keyword>
<evidence type="ECO:0000313" key="6">
    <source>
        <dbReference type="Proteomes" id="UP000826651"/>
    </source>
</evidence>
<keyword evidence="3" id="KW-0804">Transcription</keyword>
<dbReference type="PANTHER" id="PTHR30146:SF155">
    <property type="entry name" value="ALANINE RACEMASE"/>
    <property type="match status" value="1"/>
</dbReference>
<dbReference type="GO" id="GO:0003677">
    <property type="term" value="F:DNA binding"/>
    <property type="evidence" value="ECO:0007669"/>
    <property type="project" value="UniProtKB-KW"/>
</dbReference>
<dbReference type="SUPFAM" id="SSF47413">
    <property type="entry name" value="lambda repressor-like DNA-binding domains"/>
    <property type="match status" value="1"/>
</dbReference>
<comment type="caution">
    <text evidence="5">The sequence shown here is derived from an EMBL/GenBank/DDBJ whole genome shotgun (WGS) entry which is preliminary data.</text>
</comment>
<evidence type="ECO:0000256" key="1">
    <source>
        <dbReference type="ARBA" id="ARBA00023015"/>
    </source>
</evidence>
<dbReference type="Proteomes" id="UP000826651">
    <property type="component" value="Unassembled WGS sequence"/>
</dbReference>
<dbReference type="RefSeq" id="WP_223404833.1">
    <property type="nucleotide sequence ID" value="NZ_JAGSHT010000009.1"/>
</dbReference>
<evidence type="ECO:0000259" key="4">
    <source>
        <dbReference type="PROSITE" id="PS50932"/>
    </source>
</evidence>
<keyword evidence="2 5" id="KW-0238">DNA-binding</keyword>
<dbReference type="SUPFAM" id="SSF53822">
    <property type="entry name" value="Periplasmic binding protein-like I"/>
    <property type="match status" value="1"/>
</dbReference>
<dbReference type="EMBL" id="JAGSHT010000009">
    <property type="protein sequence ID" value="MBZ2196187.1"/>
    <property type="molecule type" value="Genomic_DNA"/>
</dbReference>
<evidence type="ECO:0000256" key="3">
    <source>
        <dbReference type="ARBA" id="ARBA00023163"/>
    </source>
</evidence>
<sequence length="362" mass="38683">MDRSSSDADATRSRRATITDVAQLAGVSRSAVSRVFNAQGGISAATEERIRDAARKLHWTPSATAIALRSARSRTVGLVLNRPGVAEDGDPELPSGMFTGLEKVLARHDFGLLLHIATSVEHEEQTYRRLAEARRVDGVVLLESRVGDTRFELVRRLGLPAVLLGTPWVDDPISYIGHGPRGAGMREVAEHLLELGHRSIAAVSGPEDYVESSHRDRILREVLAAGGAGLVAHRPGPYTPVTAAERTRAILAQHPEITAIVYATDEMAIAGMATLREHGLRIPEDVSVVGYNGTDIGAWYSPALTTVRRDVSQRGRAAARALLGLMGVTVEASDEEVVDPELVIRASTAPPREAATATATAG</sequence>
<gene>
    <name evidence="5" type="ORF">KCQ71_08480</name>
</gene>
<dbReference type="PANTHER" id="PTHR30146">
    <property type="entry name" value="LACI-RELATED TRANSCRIPTIONAL REPRESSOR"/>
    <property type="match status" value="1"/>
</dbReference>
<dbReference type="PROSITE" id="PS50932">
    <property type="entry name" value="HTH_LACI_2"/>
    <property type="match status" value="1"/>
</dbReference>